<evidence type="ECO:0000313" key="3">
    <source>
        <dbReference type="Proteomes" id="UP000694414"/>
    </source>
</evidence>
<feature type="compositionally biased region" description="Polar residues" evidence="1">
    <location>
        <begin position="7"/>
        <end position="20"/>
    </location>
</feature>
<proteinExistence type="predicted"/>
<dbReference type="Ensembl" id="ENSPSMT00000014710.1">
    <property type="protein sequence ID" value="ENSPSMP00000012615.1"/>
    <property type="gene ID" value="ENSPSMG00000009104.1"/>
</dbReference>
<protein>
    <submittedName>
        <fullName evidence="2">Chromosome 9 open reading frame 153</fullName>
    </submittedName>
</protein>
<feature type="region of interest" description="Disordered" evidence="1">
    <location>
        <begin position="1"/>
        <end position="20"/>
    </location>
</feature>
<name>A0A8C8Z2U0_PROSS</name>
<dbReference type="GeneTree" id="ENSGT00940000164141"/>
<sequence length="268" mass="30601">MFPKGDTSPTEDSTEPASPQCSLPELYAFVENFSKKSKKLNLLKTCGISLDEAQKMLTKNLDAMSFARGAVMGREDPQPAFMCTVVTKEEQKQPESMADLLHRSLLGGSELPVERLCRSQQRLWQCGIPAPAHTFPYDILKDHSKAMSRFANLKKIQSTRVSCRLGLPKASSGKFTCEDRVPKHILVDSEKQFLDLKDLEWRYFKGITKWKHTTKPSLLDIKYDTEKRFVESQDMPGVIFPPIVRKSVVIYPQIDYQKEGTYSLKWDM</sequence>
<dbReference type="Proteomes" id="UP000694414">
    <property type="component" value="Unplaced"/>
</dbReference>
<reference evidence="2" key="1">
    <citation type="submission" date="2025-08" db="UniProtKB">
        <authorList>
            <consortium name="Ensembl"/>
        </authorList>
    </citation>
    <scope>IDENTIFICATION</scope>
</reference>
<organism evidence="2 3">
    <name type="scientific">Prolemur simus</name>
    <name type="common">Greater bamboo lemur</name>
    <name type="synonym">Hapalemur simus</name>
    <dbReference type="NCBI Taxonomy" id="1328070"/>
    <lineage>
        <taxon>Eukaryota</taxon>
        <taxon>Metazoa</taxon>
        <taxon>Chordata</taxon>
        <taxon>Craniata</taxon>
        <taxon>Vertebrata</taxon>
        <taxon>Euteleostomi</taxon>
        <taxon>Mammalia</taxon>
        <taxon>Eutheria</taxon>
        <taxon>Euarchontoglires</taxon>
        <taxon>Primates</taxon>
        <taxon>Strepsirrhini</taxon>
        <taxon>Lemuriformes</taxon>
        <taxon>Lemuridae</taxon>
        <taxon>Prolemur</taxon>
    </lineage>
</organism>
<reference evidence="2" key="2">
    <citation type="submission" date="2025-09" db="UniProtKB">
        <authorList>
            <consortium name="Ensembl"/>
        </authorList>
    </citation>
    <scope>IDENTIFICATION</scope>
</reference>
<evidence type="ECO:0000256" key="1">
    <source>
        <dbReference type="SAM" id="MobiDB-lite"/>
    </source>
</evidence>
<dbReference type="AlphaFoldDB" id="A0A8C8Z2U0"/>
<keyword evidence="3" id="KW-1185">Reference proteome</keyword>
<evidence type="ECO:0000313" key="2">
    <source>
        <dbReference type="Ensembl" id="ENSPSMP00000012615.1"/>
    </source>
</evidence>
<dbReference type="PANTHER" id="PTHR37353">
    <property type="entry name" value="RIKEN CDNA 4921517D22 GENE"/>
    <property type="match status" value="1"/>
</dbReference>
<accession>A0A8C8Z2U0</accession>
<dbReference type="PANTHER" id="PTHR37353:SF1">
    <property type="entry name" value="RIKEN CDNA 4921517D22 GENE"/>
    <property type="match status" value="1"/>
</dbReference>
<dbReference type="Pfam" id="PF17673">
    <property type="entry name" value="DUF5532"/>
    <property type="match status" value="1"/>
</dbReference>
<dbReference type="InterPro" id="IPR040022">
    <property type="entry name" value="C9orf153-like"/>
</dbReference>